<dbReference type="RefSeq" id="WP_344878809.1">
    <property type="nucleotide sequence ID" value="NZ_BAABCJ010000001.1"/>
</dbReference>
<dbReference type="PANTHER" id="PTHR35525:SF3">
    <property type="entry name" value="BLL6575 PROTEIN"/>
    <property type="match status" value="1"/>
</dbReference>
<dbReference type="SUPFAM" id="SSF160904">
    <property type="entry name" value="Jann2411-like"/>
    <property type="match status" value="1"/>
</dbReference>
<dbReference type="EMBL" id="BAABCJ010000001">
    <property type="protein sequence ID" value="GAA3693380.1"/>
    <property type="molecule type" value="Genomic_DNA"/>
</dbReference>
<dbReference type="PANTHER" id="PTHR35525">
    <property type="entry name" value="BLL6575 PROTEIN"/>
    <property type="match status" value="1"/>
</dbReference>
<name>A0ABP7CN38_9MICC</name>
<dbReference type="Pfam" id="PF07336">
    <property type="entry name" value="ABATE"/>
    <property type="match status" value="1"/>
</dbReference>
<dbReference type="InterPro" id="IPR023286">
    <property type="entry name" value="ABATE_dom_sf"/>
</dbReference>
<dbReference type="InterPro" id="IPR010852">
    <property type="entry name" value="ABATE"/>
</dbReference>
<accession>A0ABP7CN38</accession>
<evidence type="ECO:0000313" key="2">
    <source>
        <dbReference type="EMBL" id="GAA3693380.1"/>
    </source>
</evidence>
<dbReference type="Gene3D" id="1.10.3300.10">
    <property type="entry name" value="Jann2411-like domain"/>
    <property type="match status" value="1"/>
</dbReference>
<proteinExistence type="predicted"/>
<sequence>MDASPELTRPLPAAVGEDFHPAIALANTQEGPGQGASVDLLGTPEQTTRWMVTHGLAGDNAEVQHYCSNRLRVFRSSVLGVLDSVTSGRPPRDQDIEAINSALVLSPMASRLAWSADQLFHVAQEHPATRAVEHAMTLVAADLVELLTGPDAKTLARCADQGCGRFMLRTHARRQWCSTRCGDRVRAARAYAKKTSAGR</sequence>
<gene>
    <name evidence="2" type="ORF">GCM10022377_02490</name>
</gene>
<organism evidence="2 3">
    <name type="scientific">Zhihengliuella alba</name>
    <dbReference type="NCBI Taxonomy" id="547018"/>
    <lineage>
        <taxon>Bacteria</taxon>
        <taxon>Bacillati</taxon>
        <taxon>Actinomycetota</taxon>
        <taxon>Actinomycetes</taxon>
        <taxon>Micrococcales</taxon>
        <taxon>Micrococcaceae</taxon>
        <taxon>Zhihengliuella</taxon>
    </lineage>
</organism>
<evidence type="ECO:0000259" key="1">
    <source>
        <dbReference type="Pfam" id="PF11706"/>
    </source>
</evidence>
<feature type="domain" description="Zinc finger CGNR" evidence="1">
    <location>
        <begin position="155"/>
        <end position="194"/>
    </location>
</feature>
<dbReference type="Proteomes" id="UP001501536">
    <property type="component" value="Unassembled WGS sequence"/>
</dbReference>
<dbReference type="InterPro" id="IPR021005">
    <property type="entry name" value="Znf_CGNR"/>
</dbReference>
<dbReference type="Pfam" id="PF11706">
    <property type="entry name" value="zf-CGNR"/>
    <property type="match status" value="1"/>
</dbReference>
<evidence type="ECO:0000313" key="3">
    <source>
        <dbReference type="Proteomes" id="UP001501536"/>
    </source>
</evidence>
<keyword evidence="3" id="KW-1185">Reference proteome</keyword>
<comment type="caution">
    <text evidence="2">The sequence shown here is derived from an EMBL/GenBank/DDBJ whole genome shotgun (WGS) entry which is preliminary data.</text>
</comment>
<reference evidence="3" key="1">
    <citation type="journal article" date="2019" name="Int. J. Syst. Evol. Microbiol.">
        <title>The Global Catalogue of Microorganisms (GCM) 10K type strain sequencing project: providing services to taxonomists for standard genome sequencing and annotation.</title>
        <authorList>
            <consortium name="The Broad Institute Genomics Platform"/>
            <consortium name="The Broad Institute Genome Sequencing Center for Infectious Disease"/>
            <person name="Wu L."/>
            <person name="Ma J."/>
        </authorList>
    </citation>
    <scope>NUCLEOTIDE SEQUENCE [LARGE SCALE GENOMIC DNA]</scope>
    <source>
        <strain evidence="3">JCM 16961</strain>
    </source>
</reference>
<protein>
    <submittedName>
        <fullName evidence="2">CGNR zinc finger domain-containing protein</fullName>
    </submittedName>
</protein>